<organism evidence="3 4">
    <name type="scientific">Paenarthrobacter nicotinovorans</name>
    <name type="common">Arthrobacter nicotinovorans</name>
    <dbReference type="NCBI Taxonomy" id="29320"/>
    <lineage>
        <taxon>Bacteria</taxon>
        <taxon>Bacillati</taxon>
        <taxon>Actinomycetota</taxon>
        <taxon>Actinomycetes</taxon>
        <taxon>Micrococcales</taxon>
        <taxon>Micrococcaceae</taxon>
        <taxon>Paenarthrobacter</taxon>
    </lineage>
</organism>
<feature type="region of interest" description="Disordered" evidence="1">
    <location>
        <begin position="402"/>
        <end position="421"/>
    </location>
</feature>
<feature type="transmembrane region" description="Helical" evidence="2">
    <location>
        <begin position="157"/>
        <end position="181"/>
    </location>
</feature>
<reference evidence="3 4" key="1">
    <citation type="journal article" date="2024" name="Appl. Microbiol. Biotechnol.">
        <title>Biosynthetic gene clusters with biotechnological applications in novel Antarctic isolates from Actinomycetota.</title>
        <authorList>
            <person name="Bruna P."/>
            <person name="Nunez-Montero K."/>
            <person name="Contreras M.J."/>
            <person name="Leal K."/>
            <person name="Garcia M."/>
            <person name="Abanto M."/>
            <person name="Barrientos L."/>
        </authorList>
    </citation>
    <scope>NUCLEOTIDE SEQUENCE [LARGE SCALE GENOMIC DNA]</scope>
    <source>
        <strain evidence="3 4">Se16.17</strain>
    </source>
</reference>
<accession>A0ABV0GMS5</accession>
<evidence type="ECO:0000313" key="3">
    <source>
        <dbReference type="EMBL" id="MEO3939796.1"/>
    </source>
</evidence>
<feature type="transmembrane region" description="Helical" evidence="2">
    <location>
        <begin position="103"/>
        <end position="123"/>
    </location>
</feature>
<name>A0ABV0GMS5_PAENI</name>
<evidence type="ECO:0000256" key="1">
    <source>
        <dbReference type="SAM" id="MobiDB-lite"/>
    </source>
</evidence>
<keyword evidence="4" id="KW-1185">Reference proteome</keyword>
<keyword evidence="2" id="KW-1133">Transmembrane helix</keyword>
<keyword evidence="2" id="KW-0472">Membrane</keyword>
<proteinExistence type="predicted"/>
<keyword evidence="2" id="KW-0812">Transmembrane</keyword>
<feature type="transmembrane region" description="Helical" evidence="2">
    <location>
        <begin position="43"/>
        <end position="65"/>
    </location>
</feature>
<feature type="transmembrane region" description="Helical" evidence="2">
    <location>
        <begin position="12"/>
        <end position="31"/>
    </location>
</feature>
<comment type="caution">
    <text evidence="3">The sequence shown here is derived from an EMBL/GenBank/DDBJ whole genome shotgun (WGS) entry which is preliminary data.</text>
</comment>
<dbReference type="Proteomes" id="UP001448614">
    <property type="component" value="Unassembled WGS sequence"/>
</dbReference>
<gene>
    <name evidence="3" type="ORF">V3C41_01780</name>
</gene>
<dbReference type="EMBL" id="JBBMFV010000004">
    <property type="protein sequence ID" value="MEO3939796.1"/>
    <property type="molecule type" value="Genomic_DNA"/>
</dbReference>
<evidence type="ECO:0000256" key="2">
    <source>
        <dbReference type="SAM" id="Phobius"/>
    </source>
</evidence>
<feature type="transmembrane region" description="Helical" evidence="2">
    <location>
        <begin position="193"/>
        <end position="216"/>
    </location>
</feature>
<evidence type="ECO:0000313" key="4">
    <source>
        <dbReference type="Proteomes" id="UP001448614"/>
    </source>
</evidence>
<sequence>MEVNNREWALAIWLGLLILIVLLVPASRRSVPDIFRAFSNHRILVPFVLLVVYTGGVIAVLMSVGVWDAKLITPAIVWFLTTAVVNFLRLPRAMKEIGYFRKLALGAVAAPVVVQFVVDLYPFPLIGEVFLQGGFILLGLLMAVASTKHEYAPAHRLLNVLIGLLALLVVVHSVIEITAQWSKIDFIGELKKFLLPVGMTAAFLPFMYGLTLYAAYELALTHMRVTVPPGTKLMKPAIGLAVRTGFSVRRLSKVTQSTRFDMARASSVEEAIASFDEGLALEAARQQRLADERQRLIDNAGLDGVDEGGKRLDQREFKETKAALDYLHMCHMGHYRNSGRYRDDMVDVLGEDSFVQKGLPRGATITMDVSEDGQQWWAWRRTTPGWVFAVGGKDAPNDRWEYDGPEVPSGGPGQDPAWRHFMMPAGPHEHW</sequence>
<dbReference type="RefSeq" id="WP_347781676.1">
    <property type="nucleotide sequence ID" value="NZ_JBBMFV010000004.1"/>
</dbReference>
<protein>
    <submittedName>
        <fullName evidence="3">Uncharacterized protein</fullName>
    </submittedName>
</protein>
<feature type="transmembrane region" description="Helical" evidence="2">
    <location>
        <begin position="71"/>
        <end position="91"/>
    </location>
</feature>
<feature type="transmembrane region" description="Helical" evidence="2">
    <location>
        <begin position="129"/>
        <end position="145"/>
    </location>
</feature>